<evidence type="ECO:0008006" key="3">
    <source>
        <dbReference type="Google" id="ProtNLM"/>
    </source>
</evidence>
<sequence length="152" mass="16771">MSLAVSPQRRVNAADFTLVLVALTWLVARCEADQRKPAEPAPNTVTMMVTATAYNSLHGQGAGADHALAAWGDRLKPGMKSIAVSRDLIPMGLGHNAQLQIEGLPGTWVVKDKMHWRWKKKIDIYMGEDVQAAREWGRRKVKITFQAPQAGE</sequence>
<accession>A0ABR4WFA9</accession>
<organism evidence="1 2">
    <name type="scientific">Alcanivorax jadensis T9</name>
    <dbReference type="NCBI Taxonomy" id="1177181"/>
    <lineage>
        <taxon>Bacteria</taxon>
        <taxon>Pseudomonadati</taxon>
        <taxon>Pseudomonadota</taxon>
        <taxon>Gammaproteobacteria</taxon>
        <taxon>Oceanospirillales</taxon>
        <taxon>Alcanivoracaceae</taxon>
        <taxon>Alcanivorax</taxon>
    </lineage>
</organism>
<evidence type="ECO:0000313" key="2">
    <source>
        <dbReference type="Proteomes" id="UP000029443"/>
    </source>
</evidence>
<keyword evidence="2" id="KW-1185">Reference proteome</keyword>
<protein>
    <recommendedName>
        <fullName evidence="3">3D (Asp-Asp-Asp) domain-containing protein</fullName>
    </recommendedName>
</protein>
<gene>
    <name evidence="1" type="ORF">T9A_00539</name>
</gene>
<proteinExistence type="predicted"/>
<dbReference type="EMBL" id="ARXU01000002">
    <property type="protein sequence ID" value="KGD62248.1"/>
    <property type="molecule type" value="Genomic_DNA"/>
</dbReference>
<name>A0ABR4WFA9_9GAMM</name>
<dbReference type="Proteomes" id="UP000029443">
    <property type="component" value="Unassembled WGS sequence"/>
</dbReference>
<comment type="caution">
    <text evidence="1">The sequence shown here is derived from an EMBL/GenBank/DDBJ whole genome shotgun (WGS) entry which is preliminary data.</text>
</comment>
<dbReference type="RefSeq" id="WP_035244933.1">
    <property type="nucleotide sequence ID" value="NZ_ARXU01000002.1"/>
</dbReference>
<reference evidence="1 2" key="1">
    <citation type="submission" date="2012-09" db="EMBL/GenBank/DDBJ databases">
        <title>Genome Sequence of alkane-degrading Bacterium Alcanivorax jadensis T9.</title>
        <authorList>
            <person name="Lai Q."/>
            <person name="Shao Z."/>
        </authorList>
    </citation>
    <scope>NUCLEOTIDE SEQUENCE [LARGE SCALE GENOMIC DNA]</scope>
    <source>
        <strain evidence="1 2">T9</strain>
    </source>
</reference>
<dbReference type="CDD" id="cd22784">
    <property type="entry name" value="DPBB_MltA_YuiC-like"/>
    <property type="match status" value="1"/>
</dbReference>
<evidence type="ECO:0000313" key="1">
    <source>
        <dbReference type="EMBL" id="KGD62248.1"/>
    </source>
</evidence>